<dbReference type="FunFam" id="1.10.510.10:FF:000021">
    <property type="entry name" value="Serine/threonine protein kinase"/>
    <property type="match status" value="1"/>
</dbReference>
<dbReference type="PROSITE" id="PS00107">
    <property type="entry name" value="PROTEIN_KINASE_ATP"/>
    <property type="match status" value="1"/>
</dbReference>
<proteinExistence type="predicted"/>
<evidence type="ECO:0000256" key="9">
    <source>
        <dbReference type="PROSITE-ProRule" id="PRU10141"/>
    </source>
</evidence>
<dbReference type="EC" id="2.7.11.1" evidence="1"/>
<dbReference type="Pfam" id="PF00069">
    <property type="entry name" value="Pkinase"/>
    <property type="match status" value="1"/>
</dbReference>
<keyword evidence="5 13" id="KW-0418">Kinase</keyword>
<keyword evidence="11" id="KW-1133">Transmembrane helix</keyword>
<comment type="catalytic activity">
    <reaction evidence="8">
        <text>L-seryl-[protein] + ATP = O-phospho-L-seryl-[protein] + ADP + H(+)</text>
        <dbReference type="Rhea" id="RHEA:17989"/>
        <dbReference type="Rhea" id="RHEA-COMP:9863"/>
        <dbReference type="Rhea" id="RHEA-COMP:11604"/>
        <dbReference type="ChEBI" id="CHEBI:15378"/>
        <dbReference type="ChEBI" id="CHEBI:29999"/>
        <dbReference type="ChEBI" id="CHEBI:30616"/>
        <dbReference type="ChEBI" id="CHEBI:83421"/>
        <dbReference type="ChEBI" id="CHEBI:456216"/>
        <dbReference type="EC" id="2.7.11.1"/>
    </reaction>
</comment>
<dbReference type="PROSITE" id="PS50011">
    <property type="entry name" value="PROTEIN_KINASE_DOM"/>
    <property type="match status" value="1"/>
</dbReference>
<evidence type="ECO:0000313" key="13">
    <source>
        <dbReference type="EMBL" id="TNM50215.1"/>
    </source>
</evidence>
<feature type="region of interest" description="Disordered" evidence="10">
    <location>
        <begin position="323"/>
        <end position="368"/>
    </location>
</feature>
<dbReference type="FunFam" id="3.30.200.20:FF:000035">
    <property type="entry name" value="Serine/threonine protein kinase Stk1"/>
    <property type="match status" value="1"/>
</dbReference>
<feature type="compositionally biased region" description="Low complexity" evidence="10">
    <location>
        <begin position="332"/>
        <end position="354"/>
    </location>
</feature>
<evidence type="ECO:0000259" key="12">
    <source>
        <dbReference type="PROSITE" id="PS50011"/>
    </source>
</evidence>
<evidence type="ECO:0000256" key="1">
    <source>
        <dbReference type="ARBA" id="ARBA00012513"/>
    </source>
</evidence>
<keyword evidence="14" id="KW-1185">Reference proteome</keyword>
<evidence type="ECO:0000256" key="8">
    <source>
        <dbReference type="ARBA" id="ARBA00048679"/>
    </source>
</evidence>
<dbReference type="PANTHER" id="PTHR43289">
    <property type="entry name" value="MITOGEN-ACTIVATED PROTEIN KINASE KINASE KINASE 20-RELATED"/>
    <property type="match status" value="1"/>
</dbReference>
<evidence type="ECO:0000256" key="2">
    <source>
        <dbReference type="ARBA" id="ARBA00022527"/>
    </source>
</evidence>
<dbReference type="Proteomes" id="UP000313231">
    <property type="component" value="Unassembled WGS sequence"/>
</dbReference>
<keyword evidence="11" id="KW-0812">Transmembrane</keyword>
<reference evidence="13 14" key="1">
    <citation type="journal article" date="2016" name="Int. J. Syst. Evol. Microbiol.">
        <title>Nocardioides albidus sp. nov., an actinobacterium isolated from garden soil.</title>
        <authorList>
            <person name="Singh H."/>
            <person name="Du J."/>
            <person name="Trinh H."/>
            <person name="Won K."/>
            <person name="Yang J.E."/>
            <person name="Yin C."/>
            <person name="Kook M."/>
            <person name="Yi T.H."/>
        </authorList>
    </citation>
    <scope>NUCLEOTIDE SEQUENCE [LARGE SCALE GENOMIC DNA]</scope>
    <source>
        <strain evidence="13 14">CCTCC AB 2015297</strain>
    </source>
</reference>
<feature type="transmembrane region" description="Helical" evidence="11">
    <location>
        <begin position="298"/>
        <end position="320"/>
    </location>
</feature>
<evidence type="ECO:0000256" key="4">
    <source>
        <dbReference type="ARBA" id="ARBA00022741"/>
    </source>
</evidence>
<dbReference type="InterPro" id="IPR000719">
    <property type="entry name" value="Prot_kinase_dom"/>
</dbReference>
<keyword evidence="4 9" id="KW-0547">Nucleotide-binding</keyword>
<dbReference type="InterPro" id="IPR008271">
    <property type="entry name" value="Ser/Thr_kinase_AS"/>
</dbReference>
<dbReference type="EMBL" id="VDMP01000010">
    <property type="protein sequence ID" value="TNM50215.1"/>
    <property type="molecule type" value="Genomic_DNA"/>
</dbReference>
<dbReference type="Gene3D" id="1.10.510.10">
    <property type="entry name" value="Transferase(Phosphotransferase) domain 1"/>
    <property type="match status" value="1"/>
</dbReference>
<evidence type="ECO:0000256" key="5">
    <source>
        <dbReference type="ARBA" id="ARBA00022777"/>
    </source>
</evidence>
<organism evidence="13 14">
    <name type="scientific">Nocardioides albidus</name>
    <dbReference type="NCBI Taxonomy" id="1517589"/>
    <lineage>
        <taxon>Bacteria</taxon>
        <taxon>Bacillati</taxon>
        <taxon>Actinomycetota</taxon>
        <taxon>Actinomycetes</taxon>
        <taxon>Propionibacteriales</taxon>
        <taxon>Nocardioidaceae</taxon>
        <taxon>Nocardioides</taxon>
    </lineage>
</organism>
<evidence type="ECO:0000313" key="14">
    <source>
        <dbReference type="Proteomes" id="UP000313231"/>
    </source>
</evidence>
<evidence type="ECO:0000256" key="10">
    <source>
        <dbReference type="SAM" id="MobiDB-lite"/>
    </source>
</evidence>
<protein>
    <recommendedName>
        <fullName evidence="1">non-specific serine/threonine protein kinase</fullName>
        <ecNumber evidence="1">2.7.11.1</ecNumber>
    </recommendedName>
</protein>
<comment type="catalytic activity">
    <reaction evidence="7">
        <text>L-threonyl-[protein] + ATP = O-phospho-L-threonyl-[protein] + ADP + H(+)</text>
        <dbReference type="Rhea" id="RHEA:46608"/>
        <dbReference type="Rhea" id="RHEA-COMP:11060"/>
        <dbReference type="Rhea" id="RHEA-COMP:11605"/>
        <dbReference type="ChEBI" id="CHEBI:15378"/>
        <dbReference type="ChEBI" id="CHEBI:30013"/>
        <dbReference type="ChEBI" id="CHEBI:30616"/>
        <dbReference type="ChEBI" id="CHEBI:61977"/>
        <dbReference type="ChEBI" id="CHEBI:456216"/>
        <dbReference type="EC" id="2.7.11.1"/>
    </reaction>
</comment>
<dbReference type="AlphaFoldDB" id="A0A5C4WRD2"/>
<keyword evidence="2 13" id="KW-0723">Serine/threonine-protein kinase</keyword>
<evidence type="ECO:0000256" key="11">
    <source>
        <dbReference type="SAM" id="Phobius"/>
    </source>
</evidence>
<evidence type="ECO:0000256" key="3">
    <source>
        <dbReference type="ARBA" id="ARBA00022679"/>
    </source>
</evidence>
<dbReference type="InterPro" id="IPR017441">
    <property type="entry name" value="Protein_kinase_ATP_BS"/>
</dbReference>
<keyword evidence="11" id="KW-0472">Membrane</keyword>
<comment type="caution">
    <text evidence="13">The sequence shown here is derived from an EMBL/GenBank/DDBJ whole genome shotgun (WGS) entry which is preliminary data.</text>
</comment>
<evidence type="ECO:0000256" key="7">
    <source>
        <dbReference type="ARBA" id="ARBA00047899"/>
    </source>
</evidence>
<dbReference type="SUPFAM" id="SSF56112">
    <property type="entry name" value="Protein kinase-like (PK-like)"/>
    <property type="match status" value="1"/>
</dbReference>
<feature type="binding site" evidence="9">
    <location>
        <position position="44"/>
    </location>
    <ligand>
        <name>ATP</name>
        <dbReference type="ChEBI" id="CHEBI:30616"/>
    </ligand>
</feature>
<evidence type="ECO:0000256" key="6">
    <source>
        <dbReference type="ARBA" id="ARBA00022840"/>
    </source>
</evidence>
<dbReference type="GO" id="GO:0004674">
    <property type="term" value="F:protein serine/threonine kinase activity"/>
    <property type="evidence" value="ECO:0007669"/>
    <property type="project" value="UniProtKB-KW"/>
</dbReference>
<name>A0A5C4WRD2_9ACTN</name>
<dbReference type="Gene3D" id="3.30.200.20">
    <property type="entry name" value="Phosphorylase Kinase, domain 1"/>
    <property type="match status" value="1"/>
</dbReference>
<keyword evidence="3" id="KW-0808">Transferase</keyword>
<dbReference type="InterPro" id="IPR011009">
    <property type="entry name" value="Kinase-like_dom_sf"/>
</dbReference>
<dbReference type="GO" id="GO:0045717">
    <property type="term" value="P:negative regulation of fatty acid biosynthetic process"/>
    <property type="evidence" value="ECO:0007669"/>
    <property type="project" value="UniProtKB-ARBA"/>
</dbReference>
<dbReference type="PANTHER" id="PTHR43289:SF6">
    <property type="entry name" value="SERINE_THREONINE-PROTEIN KINASE NEKL-3"/>
    <property type="match status" value="1"/>
</dbReference>
<sequence length="447" mass="46354">MMGPVVPGVVLASRYELRRPVGRGGMAEVWAAHDLTLRRDVAVKVVAVGQLADPTSLERFRQEARTAAQLTHPHLVAVYDSGVDEAAATAYLVMELLPGPSVREVVEERGPLPVAEALDLARQAAAALDAVHRAGVVHRDVKPGNLVLDGAGRLRLVDFGIARLAEMTSTGLTGTGQVVGSAAYLAPEQARGEPATAASDHYALGCVLMTMLTGEPPFTAEHPAGLLHQHVSVEAPRVSARRDVPADVDALVADLLAKDPVRRAAGFAALLGPADATQVLTTTSAAAPRATGLPYRRVVLVAGAALLGLLGGAVLIGLLGQDDEPSDTSRDTAPSVEATTTPPSTAPATPTTSAPSPPTTPSAPAASPVDRLRDTIAQEAASGGISEKAAADLDHQVDELEKWLDKDKSGNLDKKVDELRKSLDKLLAKGEVSDTSADRISAALDAF</sequence>
<keyword evidence="6 9" id="KW-0067">ATP-binding</keyword>
<dbReference type="PROSITE" id="PS00108">
    <property type="entry name" value="PROTEIN_KINASE_ST"/>
    <property type="match status" value="1"/>
</dbReference>
<gene>
    <name evidence="13" type="ORF">FHP29_00865</name>
</gene>
<dbReference type="GO" id="GO:0005524">
    <property type="term" value="F:ATP binding"/>
    <property type="evidence" value="ECO:0007669"/>
    <property type="project" value="UniProtKB-UniRule"/>
</dbReference>
<accession>A0A5C4WRD2</accession>
<dbReference type="SMART" id="SM00220">
    <property type="entry name" value="S_TKc"/>
    <property type="match status" value="1"/>
</dbReference>
<feature type="domain" description="Protein kinase" evidence="12">
    <location>
        <begin position="15"/>
        <end position="280"/>
    </location>
</feature>
<dbReference type="CDD" id="cd14014">
    <property type="entry name" value="STKc_PknB_like"/>
    <property type="match status" value="1"/>
</dbReference>